<comment type="caution">
    <text evidence="1">The sequence shown here is derived from an EMBL/GenBank/DDBJ whole genome shotgun (WGS) entry which is preliminary data.</text>
</comment>
<dbReference type="AlphaFoldDB" id="A0A937RM32"/>
<protein>
    <submittedName>
        <fullName evidence="1">Uncharacterized protein</fullName>
    </submittedName>
</protein>
<organism evidence="1 2">
    <name type="scientific">Frankia nepalensis</name>
    <dbReference type="NCBI Taxonomy" id="1836974"/>
    <lineage>
        <taxon>Bacteria</taxon>
        <taxon>Bacillati</taxon>
        <taxon>Actinomycetota</taxon>
        <taxon>Actinomycetes</taxon>
        <taxon>Frankiales</taxon>
        <taxon>Frankiaceae</taxon>
        <taxon>Frankia</taxon>
    </lineage>
</organism>
<sequence>MPYDKHGVDPYTRCRVIAMNAIEVEADTALLAELAEAADDGPSRAALRDAATKLTPVAREHAQWAEQALRRATVTQAKHPFARKAAQAAERVTGKLRSAFGSPGT</sequence>
<name>A0A937RM32_9ACTN</name>
<evidence type="ECO:0000313" key="2">
    <source>
        <dbReference type="Proteomes" id="UP000604475"/>
    </source>
</evidence>
<keyword evidence="2" id="KW-1185">Reference proteome</keyword>
<gene>
    <name evidence="1" type="ORF">I7412_22115</name>
</gene>
<dbReference type="Proteomes" id="UP000604475">
    <property type="component" value="Unassembled WGS sequence"/>
</dbReference>
<evidence type="ECO:0000313" key="1">
    <source>
        <dbReference type="EMBL" id="MBL7629814.1"/>
    </source>
</evidence>
<dbReference type="RefSeq" id="WP_202999761.1">
    <property type="nucleotide sequence ID" value="NZ_JADWYU010000087.1"/>
</dbReference>
<dbReference type="EMBL" id="JAEACQ010000237">
    <property type="protein sequence ID" value="MBL7629814.1"/>
    <property type="molecule type" value="Genomic_DNA"/>
</dbReference>
<reference evidence="1" key="1">
    <citation type="submission" date="2020-12" db="EMBL/GenBank/DDBJ databases">
        <title>Genomic characterization of non-nitrogen-fixing Frankia strains.</title>
        <authorList>
            <person name="Carlos-Shanley C."/>
            <person name="Guerra T."/>
            <person name="Hahn D."/>
        </authorList>
    </citation>
    <scope>NUCLEOTIDE SEQUENCE</scope>
    <source>
        <strain evidence="1">CN6</strain>
    </source>
</reference>
<accession>A0A937RM32</accession>
<proteinExistence type="predicted"/>